<evidence type="ECO:0000259" key="6">
    <source>
        <dbReference type="Pfam" id="PF13870"/>
    </source>
</evidence>
<dbReference type="STRING" id="50429.A0A2B4RTF4"/>
<gene>
    <name evidence="7" type="primary">Ccdc96</name>
    <name evidence="7" type="ORF">AWC38_SpisGene16093</name>
</gene>
<evidence type="ECO:0000256" key="1">
    <source>
        <dbReference type="ARBA" id="ARBA00004138"/>
    </source>
</evidence>
<dbReference type="Pfam" id="PF13870">
    <property type="entry name" value="CCDC113_CCDC96_CC"/>
    <property type="match status" value="1"/>
</dbReference>
<name>A0A2B4RTF4_STYPI</name>
<dbReference type="GO" id="GO:0036064">
    <property type="term" value="C:ciliary basal body"/>
    <property type="evidence" value="ECO:0007669"/>
    <property type="project" value="TreeGrafter"/>
</dbReference>
<comment type="caution">
    <text evidence="7">The sequence shown here is derived from an EMBL/GenBank/DDBJ whole genome shotgun (WGS) entry which is preliminary data.</text>
</comment>
<evidence type="ECO:0000256" key="4">
    <source>
        <dbReference type="SAM" id="Coils"/>
    </source>
</evidence>
<dbReference type="EMBL" id="LSMT01000358">
    <property type="protein sequence ID" value="PFX19502.1"/>
    <property type="molecule type" value="Genomic_DNA"/>
</dbReference>
<feature type="compositionally biased region" description="Basic and acidic residues" evidence="5">
    <location>
        <begin position="74"/>
        <end position="90"/>
    </location>
</feature>
<comment type="subcellular location">
    <subcellularLocation>
        <location evidence="1">Cell projection</location>
        <location evidence="1">Cilium</location>
    </subcellularLocation>
</comment>
<dbReference type="GO" id="GO:0005930">
    <property type="term" value="C:axoneme"/>
    <property type="evidence" value="ECO:0007669"/>
    <property type="project" value="TreeGrafter"/>
</dbReference>
<dbReference type="InterPro" id="IPR025254">
    <property type="entry name" value="CCDC113/CCDC96_CC"/>
</dbReference>
<proteinExistence type="predicted"/>
<feature type="region of interest" description="Disordered" evidence="5">
    <location>
        <begin position="1"/>
        <end position="181"/>
    </location>
</feature>
<dbReference type="OrthoDB" id="10254794at2759"/>
<dbReference type="GO" id="GO:0060271">
    <property type="term" value="P:cilium assembly"/>
    <property type="evidence" value="ECO:0007669"/>
    <property type="project" value="TreeGrafter"/>
</dbReference>
<dbReference type="InterPro" id="IPR051885">
    <property type="entry name" value="CC_CF"/>
</dbReference>
<feature type="coiled-coil region" evidence="4">
    <location>
        <begin position="213"/>
        <end position="313"/>
    </location>
</feature>
<organism evidence="7 8">
    <name type="scientific">Stylophora pistillata</name>
    <name type="common">Smooth cauliflower coral</name>
    <dbReference type="NCBI Taxonomy" id="50429"/>
    <lineage>
        <taxon>Eukaryota</taxon>
        <taxon>Metazoa</taxon>
        <taxon>Cnidaria</taxon>
        <taxon>Anthozoa</taxon>
        <taxon>Hexacorallia</taxon>
        <taxon>Scleractinia</taxon>
        <taxon>Astrocoeniina</taxon>
        <taxon>Pocilloporidae</taxon>
        <taxon>Stylophora</taxon>
    </lineage>
</organism>
<evidence type="ECO:0000313" key="7">
    <source>
        <dbReference type="EMBL" id="PFX19502.1"/>
    </source>
</evidence>
<evidence type="ECO:0000313" key="8">
    <source>
        <dbReference type="Proteomes" id="UP000225706"/>
    </source>
</evidence>
<accession>A0A2B4RTF4</accession>
<feature type="compositionally biased region" description="Basic and acidic residues" evidence="5">
    <location>
        <begin position="97"/>
        <end position="107"/>
    </location>
</feature>
<dbReference type="PANTHER" id="PTHR15654:SF1">
    <property type="entry name" value="COILED-COIL DOMAIN-CONTAINING PROTEIN 96"/>
    <property type="match status" value="1"/>
</dbReference>
<reference evidence="8" key="1">
    <citation type="journal article" date="2017" name="bioRxiv">
        <title>Comparative analysis of the genomes of Stylophora pistillata and Acropora digitifera provides evidence for extensive differences between species of corals.</title>
        <authorList>
            <person name="Voolstra C.R."/>
            <person name="Li Y."/>
            <person name="Liew Y.J."/>
            <person name="Baumgarten S."/>
            <person name="Zoccola D."/>
            <person name="Flot J.-F."/>
            <person name="Tambutte S."/>
            <person name="Allemand D."/>
            <person name="Aranda M."/>
        </authorList>
    </citation>
    <scope>NUCLEOTIDE SEQUENCE [LARGE SCALE GENOMIC DNA]</scope>
</reference>
<evidence type="ECO:0000256" key="5">
    <source>
        <dbReference type="SAM" id="MobiDB-lite"/>
    </source>
</evidence>
<feature type="domain" description="CCDC113/CCDC96 coiled-coil" evidence="6">
    <location>
        <begin position="348"/>
        <end position="521"/>
    </location>
</feature>
<dbReference type="Proteomes" id="UP000225706">
    <property type="component" value="Unassembled WGS sequence"/>
</dbReference>
<evidence type="ECO:0000256" key="2">
    <source>
        <dbReference type="ARBA" id="ARBA00023054"/>
    </source>
</evidence>
<keyword evidence="3" id="KW-0966">Cell projection</keyword>
<dbReference type="AlphaFoldDB" id="A0A2B4RTF4"/>
<feature type="compositionally biased region" description="Polar residues" evidence="5">
    <location>
        <begin position="33"/>
        <end position="51"/>
    </location>
</feature>
<protein>
    <submittedName>
        <fullName evidence="7">Coiled-coil domain-containing protein 96</fullName>
    </submittedName>
</protein>
<evidence type="ECO:0000256" key="3">
    <source>
        <dbReference type="ARBA" id="ARBA00023273"/>
    </source>
</evidence>
<keyword evidence="2 4" id="KW-0175">Coiled coil</keyword>
<dbReference type="PANTHER" id="PTHR15654">
    <property type="entry name" value="COILED-COIL DOMAIN-CONTAINING PROTEIN 113-RELATED"/>
    <property type="match status" value="1"/>
</dbReference>
<feature type="coiled-coil region" evidence="4">
    <location>
        <begin position="360"/>
        <end position="444"/>
    </location>
</feature>
<sequence>MADEEQINVENAPATDIPSSEGEVTETKDANNDSENPTSDNTPAEASSSQVPDELPQEGDSAKETSADAGAADETNKEQEEVEGKGKEDAIGNPNQLEERLDHIELEKVEEEQDENAPLPENEGIPETDNDPTMEVAQPLSREGTPTGQRTIMEEEGKEEPDASATPPPLVLQSPEPTTGMEQMDTYIESDVMQYDEMEYDDESEPEIPIYNRAELIERYQQALEERSSLQALNGQLQHKLAEYFKKKKSDERQQEIEKNVTDQEQRYLKYMSNLEELQNEESRETKNYEDQIEDLKEKCHEKQEVVNQASDDFMMFKNDVAKQAINSRSGKPIPPKDLEQYQMLEIKKEQEVMQVRLENIKLKNRLKKREMQLKAKEELAEGLHLIDFEQLKIENQTYNEKIEERNEELLKLRKKITTTVQVLTHLKEKLQFVQAENSEHRNILRSVEAHAAQKRDILTRTKQVRDALRIENVKLRQKCGLLGNEPLLRDYEQRKEQSDDIRAKIDRLKMDHAELTMDCSGIRTKIEGARQNEKSL</sequence>
<keyword evidence="8" id="KW-1185">Reference proteome</keyword>